<organism evidence="5 6">
    <name type="scientific">Actinomadura violacea</name>
    <dbReference type="NCBI Taxonomy" id="2819934"/>
    <lineage>
        <taxon>Bacteria</taxon>
        <taxon>Bacillati</taxon>
        <taxon>Actinomycetota</taxon>
        <taxon>Actinomycetes</taxon>
        <taxon>Streptosporangiales</taxon>
        <taxon>Thermomonosporaceae</taxon>
        <taxon>Actinomadura</taxon>
    </lineage>
</organism>
<dbReference type="InterPro" id="IPR027417">
    <property type="entry name" value="P-loop_NTPase"/>
</dbReference>
<dbReference type="Gene3D" id="3.40.50.300">
    <property type="entry name" value="P-loop containing nucleotide triphosphate hydrolases"/>
    <property type="match status" value="1"/>
</dbReference>
<dbReference type="RefSeq" id="WP_208246927.1">
    <property type="nucleotide sequence ID" value="NZ_JAGEPF010000022.1"/>
</dbReference>
<dbReference type="SMART" id="SM00382">
    <property type="entry name" value="AAA"/>
    <property type="match status" value="1"/>
</dbReference>
<dbReference type="InterPro" id="IPR003593">
    <property type="entry name" value="AAA+_ATPase"/>
</dbReference>
<comment type="caution">
    <text evidence="5">The sequence shown here is derived from an EMBL/GenBank/DDBJ whole genome shotgun (WGS) entry which is preliminary data.</text>
</comment>
<evidence type="ECO:0000256" key="3">
    <source>
        <dbReference type="ARBA" id="ARBA00022840"/>
    </source>
</evidence>
<dbReference type="InterPro" id="IPR010230">
    <property type="entry name" value="FeS-cluster_ATPase_SufC"/>
</dbReference>
<dbReference type="PANTHER" id="PTHR43204">
    <property type="entry name" value="ABC TRANSPORTER I FAMILY MEMBER 6, CHLOROPLASTIC"/>
    <property type="match status" value="1"/>
</dbReference>
<reference evidence="5 6" key="1">
    <citation type="submission" date="2021-03" db="EMBL/GenBank/DDBJ databases">
        <title>Actinomadura violae sp. nov., isolated from lichen in Thailand.</title>
        <authorList>
            <person name="Kanchanasin P."/>
            <person name="Saeng-In P."/>
            <person name="Phongsopitanun W."/>
            <person name="Yuki M."/>
            <person name="Kudo T."/>
            <person name="Ohkuma M."/>
            <person name="Tanasupawat S."/>
        </authorList>
    </citation>
    <scope>NUCLEOTIDE SEQUENCE [LARGE SCALE GENOMIC DNA]</scope>
    <source>
        <strain evidence="5 6">LCR2-06</strain>
    </source>
</reference>
<comment type="similarity">
    <text evidence="1">Belongs to the ABC transporter superfamily. Ycf16 family.</text>
</comment>
<keyword evidence="6" id="KW-1185">Reference proteome</keyword>
<dbReference type="Proteomes" id="UP000680206">
    <property type="component" value="Unassembled WGS sequence"/>
</dbReference>
<gene>
    <name evidence="5" type="primary">sufC</name>
    <name evidence="5" type="ORF">J4709_33810</name>
</gene>
<dbReference type="SUPFAM" id="SSF52540">
    <property type="entry name" value="P-loop containing nucleoside triphosphate hydrolases"/>
    <property type="match status" value="1"/>
</dbReference>
<evidence type="ECO:0000313" key="5">
    <source>
        <dbReference type="EMBL" id="MBO2462557.1"/>
    </source>
</evidence>
<dbReference type="CDD" id="cd03217">
    <property type="entry name" value="ABC_FeS_Assembly"/>
    <property type="match status" value="1"/>
</dbReference>
<evidence type="ECO:0000313" key="6">
    <source>
        <dbReference type="Proteomes" id="UP000680206"/>
    </source>
</evidence>
<dbReference type="EMBL" id="JAGEPF010000022">
    <property type="protein sequence ID" value="MBO2462557.1"/>
    <property type="molecule type" value="Genomic_DNA"/>
</dbReference>
<dbReference type="InterPro" id="IPR003439">
    <property type="entry name" value="ABC_transporter-like_ATP-bd"/>
</dbReference>
<sequence length="255" mass="27379">MATLEIRDLHVSVSDGSDGTKEILRGVDLTVKAGETHALMGPNGSGKSTLAYAIAGHPKYAVTSGTVTLDGEDVLAMTVDERARAGLFLAMQYPVEVPGVSVSNFLRSAVTAVRGQAPKLREFSKEMKQAMDELSIDPAFAQRSLNEGFSGGEKKRHEILQLEMLKPKVAVLDETDSGLDVDALKVVSEGVNRFSAAGETGVLLITHYTRILRYVKPDFVHVFAAGRVVAEGGPELADQLENEGYEKYVKAEATA</sequence>
<evidence type="ECO:0000256" key="1">
    <source>
        <dbReference type="ARBA" id="ARBA00006216"/>
    </source>
</evidence>
<accession>A0ABS3S0T9</accession>
<dbReference type="Pfam" id="PF00005">
    <property type="entry name" value="ABC_tran"/>
    <property type="match status" value="1"/>
</dbReference>
<dbReference type="PROSITE" id="PS50893">
    <property type="entry name" value="ABC_TRANSPORTER_2"/>
    <property type="match status" value="1"/>
</dbReference>
<protein>
    <submittedName>
        <fullName evidence="5">Fe-S cluster assembly ATPase SufC</fullName>
    </submittedName>
</protein>
<proteinExistence type="inferred from homology"/>
<dbReference type="PANTHER" id="PTHR43204:SF1">
    <property type="entry name" value="ABC TRANSPORTER I FAMILY MEMBER 6, CHLOROPLASTIC"/>
    <property type="match status" value="1"/>
</dbReference>
<dbReference type="NCBIfam" id="TIGR01978">
    <property type="entry name" value="sufC"/>
    <property type="match status" value="1"/>
</dbReference>
<name>A0ABS3S0T9_9ACTN</name>
<feature type="domain" description="ABC transporter" evidence="4">
    <location>
        <begin position="4"/>
        <end position="250"/>
    </location>
</feature>
<keyword evidence="2" id="KW-0547">Nucleotide-binding</keyword>
<evidence type="ECO:0000259" key="4">
    <source>
        <dbReference type="PROSITE" id="PS50893"/>
    </source>
</evidence>
<evidence type="ECO:0000256" key="2">
    <source>
        <dbReference type="ARBA" id="ARBA00022741"/>
    </source>
</evidence>
<keyword evidence="3" id="KW-0067">ATP-binding</keyword>